<dbReference type="EMBL" id="JACBZH010000001">
    <property type="protein sequence ID" value="NYH92332.1"/>
    <property type="molecule type" value="Genomic_DNA"/>
</dbReference>
<dbReference type="SUPFAM" id="SSF109854">
    <property type="entry name" value="DinB/YfiT-like putative metalloenzymes"/>
    <property type="match status" value="1"/>
</dbReference>
<dbReference type="Proteomes" id="UP000579605">
    <property type="component" value="Unassembled WGS sequence"/>
</dbReference>
<gene>
    <name evidence="1" type="ORF">F4554_004970</name>
</gene>
<dbReference type="InterPro" id="IPR007061">
    <property type="entry name" value="MST-like"/>
</dbReference>
<comment type="caution">
    <text evidence="1">The sequence shown here is derived from an EMBL/GenBank/DDBJ whole genome shotgun (WGS) entry which is preliminary data.</text>
</comment>
<reference evidence="1 2" key="1">
    <citation type="submission" date="2020-07" db="EMBL/GenBank/DDBJ databases">
        <title>Sequencing the genomes of 1000 actinobacteria strains.</title>
        <authorList>
            <person name="Klenk H.-P."/>
        </authorList>
    </citation>
    <scope>NUCLEOTIDE SEQUENCE [LARGE SCALE GENOMIC DNA]</scope>
    <source>
        <strain evidence="1 2">DSM 18448</strain>
    </source>
</reference>
<dbReference type="AlphaFoldDB" id="A0A852ZL40"/>
<dbReference type="Pfam" id="PF04978">
    <property type="entry name" value="MST"/>
    <property type="match status" value="1"/>
</dbReference>
<protein>
    <submittedName>
        <fullName evidence="1">Putative damage-inducible protein DinB</fullName>
    </submittedName>
</protein>
<evidence type="ECO:0000313" key="2">
    <source>
        <dbReference type="Proteomes" id="UP000579605"/>
    </source>
</evidence>
<name>A0A852ZL40_9ACTN</name>
<sequence length="170" mass="18970">MSREVPFTGGEKESLHASLDRHRDAVLWKLDGLTDDQLRTPMVPSGTTMLGLVKHLASIEFGWFCETFGRRSEWIPWDPEDCDADARVEPYETTAGILAYYARARAAADAVIRDVGIDDARPTPQGLGSGQTVTLRWLLIHVLEDTARHAGHLDILRELIDGRTGIHRPD</sequence>
<proteinExistence type="predicted"/>
<accession>A0A852ZL40</accession>
<evidence type="ECO:0000313" key="1">
    <source>
        <dbReference type="EMBL" id="NYH92332.1"/>
    </source>
</evidence>
<dbReference type="InterPro" id="IPR034660">
    <property type="entry name" value="DinB/YfiT-like"/>
</dbReference>
<organism evidence="1 2">
    <name type="scientific">Actinopolymorpha rutila</name>
    <dbReference type="NCBI Taxonomy" id="446787"/>
    <lineage>
        <taxon>Bacteria</taxon>
        <taxon>Bacillati</taxon>
        <taxon>Actinomycetota</taxon>
        <taxon>Actinomycetes</taxon>
        <taxon>Propionibacteriales</taxon>
        <taxon>Actinopolymorphaceae</taxon>
        <taxon>Actinopolymorpha</taxon>
    </lineage>
</organism>
<dbReference type="RefSeq" id="WP_179789772.1">
    <property type="nucleotide sequence ID" value="NZ_BAAARR010000005.1"/>
</dbReference>
<dbReference type="Gene3D" id="1.20.120.450">
    <property type="entry name" value="dinb family like domain"/>
    <property type="match status" value="1"/>
</dbReference>
<keyword evidence="2" id="KW-1185">Reference proteome</keyword>